<comment type="caution">
    <text evidence="1">The sequence shown here is derived from an EMBL/GenBank/DDBJ whole genome shotgun (WGS) entry which is preliminary data.</text>
</comment>
<gene>
    <name evidence="1" type="ORF">GMD59_14970</name>
</gene>
<name>A0A6L6LV46_9FIRM</name>
<evidence type="ECO:0008006" key="3">
    <source>
        <dbReference type="Google" id="ProtNLM"/>
    </source>
</evidence>
<organism evidence="1 2">
    <name type="scientific">Ruthenibacterium lactatiformans</name>
    <dbReference type="NCBI Taxonomy" id="1550024"/>
    <lineage>
        <taxon>Bacteria</taxon>
        <taxon>Bacillati</taxon>
        <taxon>Bacillota</taxon>
        <taxon>Clostridia</taxon>
        <taxon>Eubacteriales</taxon>
        <taxon>Oscillospiraceae</taxon>
        <taxon>Ruthenibacterium</taxon>
    </lineage>
</organism>
<dbReference type="Proteomes" id="UP000472755">
    <property type="component" value="Unassembled WGS sequence"/>
</dbReference>
<dbReference type="InterPro" id="IPR035992">
    <property type="entry name" value="Ricin_B-like_lectins"/>
</dbReference>
<protein>
    <recommendedName>
        <fullName evidence="3">Ricin B lectin domain-containing protein</fullName>
    </recommendedName>
</protein>
<reference evidence="1 2" key="1">
    <citation type="journal article" date="2019" name="Nat. Med.">
        <title>A library of human gut bacterial isolates paired with longitudinal multiomics data enables mechanistic microbiome research.</title>
        <authorList>
            <person name="Poyet M."/>
            <person name="Groussin M."/>
            <person name="Gibbons S.M."/>
            <person name="Avila-Pacheco J."/>
            <person name="Jiang X."/>
            <person name="Kearney S.M."/>
            <person name="Perrotta A.R."/>
            <person name="Berdy B."/>
            <person name="Zhao S."/>
            <person name="Lieberman T.D."/>
            <person name="Swanson P.K."/>
            <person name="Smith M."/>
            <person name="Roesemann S."/>
            <person name="Alexander J.E."/>
            <person name="Rich S.A."/>
            <person name="Livny J."/>
            <person name="Vlamakis H."/>
            <person name="Clish C."/>
            <person name="Bullock K."/>
            <person name="Deik A."/>
            <person name="Scott J."/>
            <person name="Pierce K.A."/>
            <person name="Xavier R.J."/>
            <person name="Alm E.J."/>
        </authorList>
    </citation>
    <scope>NUCLEOTIDE SEQUENCE [LARGE SCALE GENOMIC DNA]</scope>
    <source>
        <strain evidence="1 2">BIOML-A4</strain>
    </source>
</reference>
<proteinExistence type="predicted"/>
<dbReference type="EMBL" id="WMZU01000030">
    <property type="protein sequence ID" value="MTS28577.1"/>
    <property type="molecule type" value="Genomic_DNA"/>
</dbReference>
<dbReference type="AlphaFoldDB" id="A0A6L6LV46"/>
<evidence type="ECO:0000313" key="1">
    <source>
        <dbReference type="EMBL" id="MTS28577.1"/>
    </source>
</evidence>
<dbReference type="RefSeq" id="WP_155202239.1">
    <property type="nucleotide sequence ID" value="NZ_WMZN01000033.1"/>
</dbReference>
<sequence>MSDLLNAAAKNSLVTDTRITTWDNTGHATQRWDYSESVPGKPQHYWLKNSANRSYAVTCYGTDGQQVTLQSFTRNMRTQPVKFINEGGSSFNIYGLANTTYILALTTTGSYNGAPVLWKGSNNQNNQLWVLGAWG</sequence>
<evidence type="ECO:0000313" key="2">
    <source>
        <dbReference type="Proteomes" id="UP000472755"/>
    </source>
</evidence>
<dbReference type="SUPFAM" id="SSF50370">
    <property type="entry name" value="Ricin B-like lectins"/>
    <property type="match status" value="1"/>
</dbReference>
<accession>A0A6L6LV46</accession>
<dbReference type="Gene3D" id="2.80.10.50">
    <property type="match status" value="1"/>
</dbReference>